<comment type="caution">
    <text evidence="5">The sequence shown here is derived from an EMBL/GenBank/DDBJ whole genome shotgun (WGS) entry which is preliminary data.</text>
</comment>
<dbReference type="RefSeq" id="WP_096432581.1">
    <property type="nucleotide sequence ID" value="NZ_NTJD01000004.1"/>
</dbReference>
<keyword evidence="1" id="KW-0805">Transcription regulation</keyword>
<dbReference type="InterPro" id="IPR016032">
    <property type="entry name" value="Sig_transdc_resp-reg_C-effctor"/>
</dbReference>
<dbReference type="Pfam" id="PF03472">
    <property type="entry name" value="Autoind_bind"/>
    <property type="match status" value="1"/>
</dbReference>
<keyword evidence="2" id="KW-0238">DNA-binding</keyword>
<dbReference type="Proteomes" id="UP000243507">
    <property type="component" value="Unassembled WGS sequence"/>
</dbReference>
<dbReference type="InterPro" id="IPR036388">
    <property type="entry name" value="WH-like_DNA-bd_sf"/>
</dbReference>
<evidence type="ECO:0000256" key="2">
    <source>
        <dbReference type="ARBA" id="ARBA00023125"/>
    </source>
</evidence>
<dbReference type="PRINTS" id="PR00038">
    <property type="entry name" value="HTHLUXR"/>
</dbReference>
<dbReference type="Gene3D" id="3.30.450.80">
    <property type="entry name" value="Transcription factor LuxR-like, autoinducer-binding domain"/>
    <property type="match status" value="1"/>
</dbReference>
<organism evidence="5 6">
    <name type="scientific">Pseudothioclava arenosa</name>
    <dbReference type="NCBI Taxonomy" id="1795308"/>
    <lineage>
        <taxon>Bacteria</taxon>
        <taxon>Pseudomonadati</taxon>
        <taxon>Pseudomonadota</taxon>
        <taxon>Alphaproteobacteria</taxon>
        <taxon>Rhodobacterales</taxon>
        <taxon>Paracoccaceae</taxon>
        <taxon>Pseudothioclava</taxon>
    </lineage>
</organism>
<dbReference type="InterPro" id="IPR036693">
    <property type="entry name" value="TF_LuxR_autoind-bd_dom_sf"/>
</dbReference>
<gene>
    <name evidence="5" type="ORF">CLN94_07075</name>
</gene>
<feature type="domain" description="HTH luxR-type" evidence="4">
    <location>
        <begin position="174"/>
        <end position="239"/>
    </location>
</feature>
<dbReference type="AlphaFoldDB" id="A0A2A4CRS2"/>
<dbReference type="EMBL" id="NTJD01000004">
    <property type="protein sequence ID" value="PCD76849.1"/>
    <property type="molecule type" value="Genomic_DNA"/>
</dbReference>
<dbReference type="PANTHER" id="PTHR44688">
    <property type="entry name" value="DNA-BINDING TRANSCRIPTIONAL ACTIVATOR DEVR_DOSR"/>
    <property type="match status" value="1"/>
</dbReference>
<evidence type="ECO:0000256" key="3">
    <source>
        <dbReference type="ARBA" id="ARBA00023163"/>
    </source>
</evidence>
<evidence type="ECO:0000313" key="5">
    <source>
        <dbReference type="EMBL" id="PCD76849.1"/>
    </source>
</evidence>
<dbReference type="GO" id="GO:0003677">
    <property type="term" value="F:DNA binding"/>
    <property type="evidence" value="ECO:0007669"/>
    <property type="project" value="UniProtKB-KW"/>
</dbReference>
<evidence type="ECO:0000259" key="4">
    <source>
        <dbReference type="PROSITE" id="PS50043"/>
    </source>
</evidence>
<dbReference type="OrthoDB" id="3679796at2"/>
<name>A0A2A4CRS2_9RHOB</name>
<dbReference type="CDD" id="cd06170">
    <property type="entry name" value="LuxR_C_like"/>
    <property type="match status" value="1"/>
</dbReference>
<evidence type="ECO:0000256" key="1">
    <source>
        <dbReference type="ARBA" id="ARBA00023015"/>
    </source>
</evidence>
<keyword evidence="3" id="KW-0804">Transcription</keyword>
<protein>
    <submittedName>
        <fullName evidence="5">LuxR family transcriptional regulator</fullName>
    </submittedName>
</protein>
<dbReference type="PANTHER" id="PTHR44688:SF16">
    <property type="entry name" value="DNA-BINDING TRANSCRIPTIONAL ACTIVATOR DEVR_DOSR"/>
    <property type="match status" value="1"/>
</dbReference>
<keyword evidence="6" id="KW-1185">Reference proteome</keyword>
<proteinExistence type="predicted"/>
<dbReference type="Pfam" id="PF00196">
    <property type="entry name" value="GerE"/>
    <property type="match status" value="1"/>
</dbReference>
<dbReference type="SUPFAM" id="SSF46894">
    <property type="entry name" value="C-terminal effector domain of the bipartite response regulators"/>
    <property type="match status" value="1"/>
</dbReference>
<evidence type="ECO:0000313" key="6">
    <source>
        <dbReference type="Proteomes" id="UP000243507"/>
    </source>
</evidence>
<accession>A0A2A4CRS2</accession>
<dbReference type="InterPro" id="IPR005143">
    <property type="entry name" value="TF_LuxR_autoind-bd_dom"/>
</dbReference>
<sequence length="253" mass="28146">MFDHIEKILSLREIDAVWNLHCACMADYGFDRLIYGFTRFSRPSGFGKLDDMLILSNFSQDYLDGYIGERLFEQAPMVRIAAAQSGAFSWRMIGELMESGTMTEGERRATEFNLRHGVCAGYSISFPNTRPSQGGIGLCARAGMRQHEVDALWAEKGREIHLLNTIFHLQVSSMPFARNVLSPRQRQVLEGVAEGRTIAETAQEMGLSAATIEKHLRRAREALGVETTAQAVLKASMQQEIFVSPGAASPARK</sequence>
<dbReference type="PROSITE" id="PS50043">
    <property type="entry name" value="HTH_LUXR_2"/>
    <property type="match status" value="1"/>
</dbReference>
<dbReference type="SMART" id="SM00421">
    <property type="entry name" value="HTH_LUXR"/>
    <property type="match status" value="1"/>
</dbReference>
<dbReference type="GO" id="GO:0006355">
    <property type="term" value="P:regulation of DNA-templated transcription"/>
    <property type="evidence" value="ECO:0007669"/>
    <property type="project" value="InterPro"/>
</dbReference>
<dbReference type="Gene3D" id="1.10.10.10">
    <property type="entry name" value="Winged helix-like DNA-binding domain superfamily/Winged helix DNA-binding domain"/>
    <property type="match status" value="1"/>
</dbReference>
<dbReference type="SUPFAM" id="SSF75516">
    <property type="entry name" value="Pheromone-binding domain of LuxR-like quorum-sensing transcription factors"/>
    <property type="match status" value="1"/>
</dbReference>
<reference evidence="5 6" key="1">
    <citation type="submission" date="2017-09" db="EMBL/GenBank/DDBJ databases">
        <title>A multilocus sequence analysis scheme for characterization of bacteria in the genus Thioclava.</title>
        <authorList>
            <person name="Liu Y."/>
            <person name="Shao Z."/>
        </authorList>
    </citation>
    <scope>NUCLEOTIDE SEQUENCE [LARGE SCALE GENOMIC DNA]</scope>
    <source>
        <strain evidence="5 6">CAU 1312</strain>
    </source>
</reference>
<dbReference type="InterPro" id="IPR000792">
    <property type="entry name" value="Tscrpt_reg_LuxR_C"/>
</dbReference>